<dbReference type="InterPro" id="IPR025495">
    <property type="entry name" value="DUF4386"/>
</dbReference>
<evidence type="ECO:0008006" key="4">
    <source>
        <dbReference type="Google" id="ProtNLM"/>
    </source>
</evidence>
<evidence type="ECO:0000313" key="2">
    <source>
        <dbReference type="EMBL" id="RXH53957.1"/>
    </source>
</evidence>
<feature type="transmembrane region" description="Helical" evidence="1">
    <location>
        <begin position="152"/>
        <end position="170"/>
    </location>
</feature>
<name>A0A4Q0STF1_9BACT</name>
<dbReference type="RefSeq" id="WP_128915517.1">
    <property type="nucleotide sequence ID" value="NZ_RDSM01000006.1"/>
</dbReference>
<comment type="caution">
    <text evidence="2">The sequence shown here is derived from an EMBL/GenBank/DDBJ whole genome shotgun (WGS) entry which is preliminary data.</text>
</comment>
<protein>
    <recommendedName>
        <fullName evidence="4">DUF4386 domain-containing protein</fullName>
    </recommendedName>
</protein>
<reference evidence="3" key="2">
    <citation type="submission" date="2019-02" db="EMBL/GenBank/DDBJ databases">
        <title>Granulicella sibirica sp. nov., a psychrotolerant acidobacterium isolated from an organic soil layer in forested tundra, West Siberia.</title>
        <authorList>
            <person name="Oshkin I.Y."/>
            <person name="Kulichevskaya I.S."/>
            <person name="Rijpstra W.I.C."/>
            <person name="Sinninghe Damste J.S."/>
            <person name="Rakitin A.L."/>
            <person name="Ravin N.V."/>
            <person name="Dedysh S.N."/>
        </authorList>
    </citation>
    <scope>NUCLEOTIDE SEQUENCE [LARGE SCALE GENOMIC DNA]</scope>
    <source>
        <strain evidence="3">AF10</strain>
    </source>
</reference>
<dbReference type="Proteomes" id="UP000289437">
    <property type="component" value="Unassembled WGS sequence"/>
</dbReference>
<keyword evidence="1" id="KW-1133">Transmembrane helix</keyword>
<reference evidence="2 3" key="1">
    <citation type="submission" date="2018-11" db="EMBL/GenBank/DDBJ databases">
        <authorList>
            <person name="Mardanov A.V."/>
            <person name="Ravin N.V."/>
            <person name="Dedysh S.N."/>
        </authorList>
    </citation>
    <scope>NUCLEOTIDE SEQUENCE [LARGE SCALE GENOMIC DNA]</scope>
    <source>
        <strain evidence="2 3">AF10</strain>
    </source>
</reference>
<gene>
    <name evidence="2" type="ORF">GRAN_4926</name>
</gene>
<sequence>MQSSKEAIWADPLSLKQAALVAGFTYLLNPVTFAEAYVMPRLISADPAETVKNLTIHPHLFSAAVLSYVVSAIGDVVMAWALYTLLRPVNRALAVLGSLLQLVYAAVWLAAIANLGLIYRFVAVPDYSRHTSAAGLPLQIAELLGAYRSGSGLSLILFGLHLVLTGWLIARSSYLPRWLGWLLFVDGWAWVVDSVSI</sequence>
<accession>A0A4Q0STF1</accession>
<keyword evidence="1" id="KW-0812">Transmembrane</keyword>
<feature type="transmembrane region" description="Helical" evidence="1">
    <location>
        <begin position="60"/>
        <end position="86"/>
    </location>
</feature>
<keyword evidence="3" id="KW-1185">Reference proteome</keyword>
<feature type="transmembrane region" description="Helical" evidence="1">
    <location>
        <begin position="93"/>
        <end position="119"/>
    </location>
</feature>
<keyword evidence="1" id="KW-0472">Membrane</keyword>
<dbReference type="AlphaFoldDB" id="A0A4Q0STF1"/>
<proteinExistence type="predicted"/>
<dbReference type="OrthoDB" id="1160166at2"/>
<evidence type="ECO:0000256" key="1">
    <source>
        <dbReference type="SAM" id="Phobius"/>
    </source>
</evidence>
<dbReference type="EMBL" id="RDSM01000006">
    <property type="protein sequence ID" value="RXH53957.1"/>
    <property type="molecule type" value="Genomic_DNA"/>
</dbReference>
<organism evidence="2 3">
    <name type="scientific">Granulicella sibirica</name>
    <dbReference type="NCBI Taxonomy" id="2479048"/>
    <lineage>
        <taxon>Bacteria</taxon>
        <taxon>Pseudomonadati</taxon>
        <taxon>Acidobacteriota</taxon>
        <taxon>Terriglobia</taxon>
        <taxon>Terriglobales</taxon>
        <taxon>Acidobacteriaceae</taxon>
        <taxon>Granulicella</taxon>
    </lineage>
</organism>
<evidence type="ECO:0000313" key="3">
    <source>
        <dbReference type="Proteomes" id="UP000289437"/>
    </source>
</evidence>
<dbReference type="Pfam" id="PF14329">
    <property type="entry name" value="DUF4386"/>
    <property type="match status" value="1"/>
</dbReference>